<dbReference type="InterPro" id="IPR008927">
    <property type="entry name" value="6-PGluconate_DH-like_C_sf"/>
</dbReference>
<dbReference type="Proteomes" id="UP000553957">
    <property type="component" value="Unassembled WGS sequence"/>
</dbReference>
<dbReference type="EMBL" id="JABJRC010000001">
    <property type="protein sequence ID" value="NOL39770.1"/>
    <property type="molecule type" value="Genomic_DNA"/>
</dbReference>
<dbReference type="AlphaFoldDB" id="A0A7Y4NZ32"/>
<reference evidence="1 4" key="2">
    <citation type="submission" date="2020-08" db="EMBL/GenBank/DDBJ databases">
        <title>Sequencing the genomes of 1000 actinobacteria strains.</title>
        <authorList>
            <person name="Klenk H.-P."/>
        </authorList>
    </citation>
    <scope>NUCLEOTIDE SEQUENCE [LARGE SCALE GENOMIC DNA]</scope>
    <source>
        <strain evidence="1 4">DSM 15626</strain>
    </source>
</reference>
<keyword evidence="3" id="KW-1185">Reference proteome</keyword>
<dbReference type="Gene3D" id="1.10.1040.10">
    <property type="entry name" value="N-(1-d-carboxylethyl)-l-norvaline Dehydrogenase, domain 2"/>
    <property type="match status" value="1"/>
</dbReference>
<protein>
    <submittedName>
        <fullName evidence="1">3-hydroxyisobutyrate dehydrogenase-like beta-hydroxyacid dehydrogenase</fullName>
    </submittedName>
</protein>
<evidence type="ECO:0000313" key="3">
    <source>
        <dbReference type="Proteomes" id="UP000534306"/>
    </source>
</evidence>
<dbReference type="InterPro" id="IPR013328">
    <property type="entry name" value="6PGD_dom2"/>
</dbReference>
<evidence type="ECO:0000313" key="2">
    <source>
        <dbReference type="EMBL" id="NOL39770.1"/>
    </source>
</evidence>
<accession>A0A7Y4NZ32</accession>
<proteinExistence type="predicted"/>
<organism evidence="2 3">
    <name type="scientific">Kribbella sandramycini</name>
    <dbReference type="NCBI Taxonomy" id="60450"/>
    <lineage>
        <taxon>Bacteria</taxon>
        <taxon>Bacillati</taxon>
        <taxon>Actinomycetota</taxon>
        <taxon>Actinomycetes</taxon>
        <taxon>Propionibacteriales</taxon>
        <taxon>Kribbellaceae</taxon>
        <taxon>Kribbella</taxon>
    </lineage>
</organism>
<comment type="caution">
    <text evidence="2">The sequence shown here is derived from an EMBL/GenBank/DDBJ whole genome shotgun (WGS) entry which is preliminary data.</text>
</comment>
<sequence length="114" mass="11529">MLLALGRAGGLDAGALQGWLAASPATSEFVRDVVPAYLGGDRMATFGLDRIVEELDSLTAFARAHGVPAGMAEVTAGVHAAALAAFGAVDGELLGMEYLAGGSPFSPVRPVEES</sequence>
<evidence type="ECO:0000313" key="1">
    <source>
        <dbReference type="EMBL" id="MBB6567627.1"/>
    </source>
</evidence>
<dbReference type="EMBL" id="JACHKF010000001">
    <property type="protein sequence ID" value="MBB6567627.1"/>
    <property type="molecule type" value="Genomic_DNA"/>
</dbReference>
<name>A0A7Y4NZ32_9ACTN</name>
<reference evidence="2 3" key="1">
    <citation type="submission" date="2020-05" db="EMBL/GenBank/DDBJ databases">
        <title>Genome sequence of Kribbella sandramycini ATCC 39419.</title>
        <authorList>
            <person name="Maclea K.S."/>
            <person name="Fair J.L."/>
        </authorList>
    </citation>
    <scope>NUCLEOTIDE SEQUENCE [LARGE SCALE GENOMIC DNA]</scope>
    <source>
        <strain evidence="2 3">ATCC 39419</strain>
    </source>
</reference>
<evidence type="ECO:0000313" key="4">
    <source>
        <dbReference type="Proteomes" id="UP000553957"/>
    </source>
</evidence>
<dbReference type="RefSeq" id="WP_171671634.1">
    <property type="nucleotide sequence ID" value="NZ_BAAAGT010000003.1"/>
</dbReference>
<dbReference type="SUPFAM" id="SSF48179">
    <property type="entry name" value="6-phosphogluconate dehydrogenase C-terminal domain-like"/>
    <property type="match status" value="1"/>
</dbReference>
<gene>
    <name evidence="1" type="ORF">HNR71_003264</name>
    <name evidence="2" type="ORF">HPO96_05890</name>
</gene>
<dbReference type="Proteomes" id="UP000534306">
    <property type="component" value="Unassembled WGS sequence"/>
</dbReference>